<reference evidence="2 3" key="1">
    <citation type="submission" date="2024-08" db="EMBL/GenBank/DDBJ databases">
        <authorList>
            <person name="Cucini C."/>
            <person name="Frati F."/>
        </authorList>
    </citation>
    <scope>NUCLEOTIDE SEQUENCE [LARGE SCALE GENOMIC DNA]</scope>
</reference>
<gene>
    <name evidence="2" type="ORF">ODALV1_LOCUS23209</name>
</gene>
<dbReference type="InterPro" id="IPR032675">
    <property type="entry name" value="LRR_dom_sf"/>
</dbReference>
<dbReference type="Pfam" id="PF00646">
    <property type="entry name" value="F-box"/>
    <property type="match status" value="1"/>
</dbReference>
<proteinExistence type="predicted"/>
<dbReference type="SMART" id="SM00256">
    <property type="entry name" value="FBOX"/>
    <property type="match status" value="1"/>
</dbReference>
<dbReference type="InterPro" id="IPR036047">
    <property type="entry name" value="F-box-like_dom_sf"/>
</dbReference>
<name>A0ABP1RKC0_9HEXA</name>
<dbReference type="SUPFAM" id="SSF52047">
    <property type="entry name" value="RNI-like"/>
    <property type="match status" value="1"/>
</dbReference>
<dbReference type="Gene3D" id="3.80.10.10">
    <property type="entry name" value="Ribonuclease Inhibitor"/>
    <property type="match status" value="1"/>
</dbReference>
<dbReference type="InterPro" id="IPR001810">
    <property type="entry name" value="F-box_dom"/>
</dbReference>
<organism evidence="2 3">
    <name type="scientific">Orchesella dallaii</name>
    <dbReference type="NCBI Taxonomy" id="48710"/>
    <lineage>
        <taxon>Eukaryota</taxon>
        <taxon>Metazoa</taxon>
        <taxon>Ecdysozoa</taxon>
        <taxon>Arthropoda</taxon>
        <taxon>Hexapoda</taxon>
        <taxon>Collembola</taxon>
        <taxon>Entomobryomorpha</taxon>
        <taxon>Entomobryoidea</taxon>
        <taxon>Orchesellidae</taxon>
        <taxon>Orchesellinae</taxon>
        <taxon>Orchesella</taxon>
    </lineage>
</organism>
<keyword evidence="3" id="KW-1185">Reference proteome</keyword>
<dbReference type="EMBL" id="CAXLJM020000078">
    <property type="protein sequence ID" value="CAL8129477.1"/>
    <property type="molecule type" value="Genomic_DNA"/>
</dbReference>
<dbReference type="SUPFAM" id="SSF81383">
    <property type="entry name" value="F-box domain"/>
    <property type="match status" value="1"/>
</dbReference>
<evidence type="ECO:0000313" key="3">
    <source>
        <dbReference type="Proteomes" id="UP001642540"/>
    </source>
</evidence>
<dbReference type="Proteomes" id="UP001642540">
    <property type="component" value="Unassembled WGS sequence"/>
</dbReference>
<feature type="domain" description="F-box" evidence="1">
    <location>
        <begin position="19"/>
        <end position="59"/>
    </location>
</feature>
<comment type="caution">
    <text evidence="2">The sequence shown here is derived from an EMBL/GenBank/DDBJ whole genome shotgun (WGS) entry which is preliminary data.</text>
</comment>
<sequence length="440" mass="50795">MDSNGINPCRASPTGWAEIPAELLDKISEYLPKLSDVLPMRMVSKHWNSVINSALEHRIMQQWTVWLPFLNLSGISHYPAIDLSPRMMYTWKKVEADYGSCLIREKDVNPFPNNFLNIHCIPSLLYSLQNKIEEKLYGFLAWHGNNLVSLTLVLTEISPDRFHNILDHVPNLRAFTIGVIGKARDLHERVKNTESRTEPLPPSPCSKLEYLRICQGSSVNCELIQWLLKLFAPQLKSLEIDGNEIPRFDQEHYPIAGSFQKLKWLKIRYPPNLNFLRSGSVFRWSITNLSLQVLGPGVPVQGLLEFLDNFSGSLCNLYLYIEKFVHVEKPKEFLAKKASCFPKLLTLAVNGVGFRPVFQFVKPSFTPRFRNLKTLQLLDFQWGPYIHDGIWSEILKKEAIQYCENEGFWKSFPKLQKIEVYPIQLAIPGNGEFYELRRTN</sequence>
<accession>A0ABP1RKC0</accession>
<dbReference type="CDD" id="cd09917">
    <property type="entry name" value="F-box_SF"/>
    <property type="match status" value="1"/>
</dbReference>
<protein>
    <recommendedName>
        <fullName evidence="1">F-box domain-containing protein</fullName>
    </recommendedName>
</protein>
<evidence type="ECO:0000313" key="2">
    <source>
        <dbReference type="EMBL" id="CAL8129477.1"/>
    </source>
</evidence>
<evidence type="ECO:0000259" key="1">
    <source>
        <dbReference type="SMART" id="SM00256"/>
    </source>
</evidence>